<gene>
    <name evidence="1" type="ORF">BpHYR1_033518</name>
</gene>
<name>A0A3M7PDG3_BRAPC</name>
<proteinExistence type="predicted"/>
<evidence type="ECO:0000313" key="1">
    <source>
        <dbReference type="EMBL" id="RMZ97146.1"/>
    </source>
</evidence>
<dbReference type="Proteomes" id="UP000276133">
    <property type="component" value="Unassembled WGS sequence"/>
</dbReference>
<reference evidence="1 2" key="1">
    <citation type="journal article" date="2018" name="Sci. Rep.">
        <title>Genomic signatures of local adaptation to the degree of environmental predictability in rotifers.</title>
        <authorList>
            <person name="Franch-Gras L."/>
            <person name="Hahn C."/>
            <person name="Garcia-Roger E.M."/>
            <person name="Carmona M.J."/>
            <person name="Serra M."/>
            <person name="Gomez A."/>
        </authorList>
    </citation>
    <scope>NUCLEOTIDE SEQUENCE [LARGE SCALE GENOMIC DNA]</scope>
    <source>
        <strain evidence="1">HYR1</strain>
    </source>
</reference>
<dbReference type="AlphaFoldDB" id="A0A3M7PDG3"/>
<accession>A0A3M7PDG3</accession>
<protein>
    <submittedName>
        <fullName evidence="1">Uncharacterized protein</fullName>
    </submittedName>
</protein>
<evidence type="ECO:0000313" key="2">
    <source>
        <dbReference type="Proteomes" id="UP000276133"/>
    </source>
</evidence>
<keyword evidence="2" id="KW-1185">Reference proteome</keyword>
<organism evidence="1 2">
    <name type="scientific">Brachionus plicatilis</name>
    <name type="common">Marine rotifer</name>
    <name type="synonym">Brachionus muelleri</name>
    <dbReference type="NCBI Taxonomy" id="10195"/>
    <lineage>
        <taxon>Eukaryota</taxon>
        <taxon>Metazoa</taxon>
        <taxon>Spiralia</taxon>
        <taxon>Gnathifera</taxon>
        <taxon>Rotifera</taxon>
        <taxon>Eurotatoria</taxon>
        <taxon>Monogononta</taxon>
        <taxon>Pseudotrocha</taxon>
        <taxon>Ploima</taxon>
        <taxon>Brachionidae</taxon>
        <taxon>Brachionus</taxon>
    </lineage>
</organism>
<comment type="caution">
    <text evidence="1">The sequence shown here is derived from an EMBL/GenBank/DDBJ whole genome shotgun (WGS) entry which is preliminary data.</text>
</comment>
<dbReference type="EMBL" id="REGN01011598">
    <property type="protein sequence ID" value="RMZ97146.1"/>
    <property type="molecule type" value="Genomic_DNA"/>
</dbReference>
<sequence length="74" mass="8838">MISHFMKILLLEDSVETRIETLTDDKYQTCIKVRRKNHDFELFQKYENYSANIFNITIIPSPDLHLTRDLYNSG</sequence>